<keyword evidence="2" id="KW-0680">Restriction system</keyword>
<name>A0A1L3F0X8_BRAJP</name>
<organism evidence="5 6">
    <name type="scientific">Bradyrhizobium japonicum</name>
    <dbReference type="NCBI Taxonomy" id="375"/>
    <lineage>
        <taxon>Bacteria</taxon>
        <taxon>Pseudomonadati</taxon>
        <taxon>Pseudomonadota</taxon>
        <taxon>Alphaproteobacteria</taxon>
        <taxon>Hyphomicrobiales</taxon>
        <taxon>Nitrobacteraceae</taxon>
        <taxon>Bradyrhizobium</taxon>
    </lineage>
</organism>
<accession>A0A1L3F0X8</accession>
<evidence type="ECO:0000259" key="4">
    <source>
        <dbReference type="Pfam" id="PF01420"/>
    </source>
</evidence>
<evidence type="ECO:0000256" key="3">
    <source>
        <dbReference type="ARBA" id="ARBA00023125"/>
    </source>
</evidence>
<gene>
    <name evidence="5" type="ORF">BKD09_01370</name>
</gene>
<dbReference type="PANTHER" id="PTHR30408">
    <property type="entry name" value="TYPE-1 RESTRICTION ENZYME ECOKI SPECIFICITY PROTEIN"/>
    <property type="match status" value="1"/>
</dbReference>
<dbReference type="InterPro" id="IPR000055">
    <property type="entry name" value="Restrct_endonuc_typeI_TRD"/>
</dbReference>
<protein>
    <recommendedName>
        <fullName evidence="4">Type I restriction modification DNA specificity domain-containing protein</fullName>
    </recommendedName>
</protein>
<dbReference type="SUPFAM" id="SSF116734">
    <property type="entry name" value="DNA methylase specificity domain"/>
    <property type="match status" value="2"/>
</dbReference>
<sequence>MSLATTSLKDMCELVVDCPHFTPEWTTTGYIVIRNQNIRNGRLDLSNPSYTNKQDFDRRNRRAKPQLGDVIFTREAPMGEVCIVPEGLECCIGQRQVLLRPKKGIDSRYFFYALRSSFVRHQIFWNEGTGSTVSNVRIPVLEVLKIPRLGAAEKKIGDLLGAIDDKIDLNYRVNETLEAMARTIFNDWFVDFGPTRAKMEGRAPYLAPELWALFSDRLDPKGKPAEWLTTRWGEIATLVYGKGLTGYEGEAGPYAVFGTNGQIGFYSRPLCEHPGIIVGRKGAYRGVHYCERPFFVIDTAFYVEPRNHPMELRWAYYELLRQRINDMDSGSAIPSTSREEVYSLAVVFPPFEIQQSFVKLLRPSWDVQEHNLAEARTLAALRDALLPKLMSGEIRIRDAERVLEAAL</sequence>
<dbReference type="GO" id="GO:0009307">
    <property type="term" value="P:DNA restriction-modification system"/>
    <property type="evidence" value="ECO:0007669"/>
    <property type="project" value="UniProtKB-KW"/>
</dbReference>
<keyword evidence="3" id="KW-0238">DNA-binding</keyword>
<dbReference type="Gene3D" id="3.90.220.20">
    <property type="entry name" value="DNA methylase specificity domains"/>
    <property type="match status" value="2"/>
</dbReference>
<dbReference type="GO" id="GO:0003677">
    <property type="term" value="F:DNA binding"/>
    <property type="evidence" value="ECO:0007669"/>
    <property type="project" value="UniProtKB-KW"/>
</dbReference>
<dbReference type="InterPro" id="IPR044946">
    <property type="entry name" value="Restrct_endonuc_typeI_TRD_sf"/>
</dbReference>
<dbReference type="InterPro" id="IPR052021">
    <property type="entry name" value="Type-I_RS_S_subunit"/>
</dbReference>
<dbReference type="CDD" id="cd17267">
    <property type="entry name" value="RMtype1_S_EcoAO83I-TRD1-CR1_like"/>
    <property type="match status" value="1"/>
</dbReference>
<dbReference type="RefSeq" id="WP_223153816.1">
    <property type="nucleotide sequence ID" value="NZ_CP017637.1"/>
</dbReference>
<dbReference type="Proteomes" id="UP000181962">
    <property type="component" value="Chromosome"/>
</dbReference>
<feature type="domain" description="Type I restriction modification DNA specificity" evidence="4">
    <location>
        <begin position="6"/>
        <end position="178"/>
    </location>
</feature>
<dbReference type="AlphaFoldDB" id="A0A1L3F0X8"/>
<dbReference type="PANTHER" id="PTHR30408:SF13">
    <property type="entry name" value="TYPE I RESTRICTION ENZYME HINDI SPECIFICITY SUBUNIT"/>
    <property type="match status" value="1"/>
</dbReference>
<evidence type="ECO:0000256" key="1">
    <source>
        <dbReference type="ARBA" id="ARBA00010923"/>
    </source>
</evidence>
<reference evidence="5 6" key="1">
    <citation type="submission" date="2016-11" db="EMBL/GenBank/DDBJ databases">
        <title>Complete Genome Sequence of Bradyrhizobium sp. strain J5, an isolated from soybean nodule in Hokkaido.</title>
        <authorList>
            <person name="Kanehara K."/>
        </authorList>
    </citation>
    <scope>NUCLEOTIDE SEQUENCE [LARGE SCALE GENOMIC DNA]</scope>
    <source>
        <strain evidence="5 6">J5</strain>
    </source>
</reference>
<dbReference type="CDD" id="cd17246">
    <property type="entry name" value="RMtype1_S_SonII-TRD2-CR2_like"/>
    <property type="match status" value="1"/>
</dbReference>
<dbReference type="EMBL" id="CP017637">
    <property type="protein sequence ID" value="APG06966.1"/>
    <property type="molecule type" value="Genomic_DNA"/>
</dbReference>
<dbReference type="Pfam" id="PF01420">
    <property type="entry name" value="Methylase_S"/>
    <property type="match status" value="1"/>
</dbReference>
<evidence type="ECO:0000313" key="6">
    <source>
        <dbReference type="Proteomes" id="UP000181962"/>
    </source>
</evidence>
<evidence type="ECO:0000256" key="2">
    <source>
        <dbReference type="ARBA" id="ARBA00022747"/>
    </source>
</evidence>
<comment type="similarity">
    <text evidence="1">Belongs to the type-I restriction system S methylase family.</text>
</comment>
<dbReference type="REBASE" id="166358">
    <property type="entry name" value="S.BjaJ5ORF1375P"/>
</dbReference>
<proteinExistence type="inferred from homology"/>
<evidence type="ECO:0000313" key="5">
    <source>
        <dbReference type="EMBL" id="APG06966.1"/>
    </source>
</evidence>